<reference evidence="1 2" key="1">
    <citation type="submission" date="2023-03" db="EMBL/GenBank/DDBJ databases">
        <title>Genome insight into feeding habits of ladybird beetles.</title>
        <authorList>
            <person name="Li H.-S."/>
            <person name="Huang Y.-H."/>
            <person name="Pang H."/>
        </authorList>
    </citation>
    <scope>NUCLEOTIDE SEQUENCE [LARGE SCALE GENOMIC DNA]</scope>
    <source>
        <strain evidence="1">SYSU_2023b</strain>
        <tissue evidence="1">Whole body</tissue>
    </source>
</reference>
<dbReference type="AlphaFoldDB" id="A0AAW1TQM2"/>
<dbReference type="EMBL" id="JARQZJ010000003">
    <property type="protein sequence ID" value="KAK9870362.1"/>
    <property type="molecule type" value="Genomic_DNA"/>
</dbReference>
<name>A0AAW1TQM2_9CUCU</name>
<accession>A0AAW1TQM2</accession>
<organism evidence="1 2">
    <name type="scientific">Henosepilachna vigintioctopunctata</name>
    <dbReference type="NCBI Taxonomy" id="420089"/>
    <lineage>
        <taxon>Eukaryota</taxon>
        <taxon>Metazoa</taxon>
        <taxon>Ecdysozoa</taxon>
        <taxon>Arthropoda</taxon>
        <taxon>Hexapoda</taxon>
        <taxon>Insecta</taxon>
        <taxon>Pterygota</taxon>
        <taxon>Neoptera</taxon>
        <taxon>Endopterygota</taxon>
        <taxon>Coleoptera</taxon>
        <taxon>Polyphaga</taxon>
        <taxon>Cucujiformia</taxon>
        <taxon>Coccinelloidea</taxon>
        <taxon>Coccinellidae</taxon>
        <taxon>Epilachninae</taxon>
        <taxon>Epilachnini</taxon>
        <taxon>Henosepilachna</taxon>
    </lineage>
</organism>
<dbReference type="Proteomes" id="UP001431783">
    <property type="component" value="Unassembled WGS sequence"/>
</dbReference>
<comment type="caution">
    <text evidence="1">The sequence shown here is derived from an EMBL/GenBank/DDBJ whole genome shotgun (WGS) entry which is preliminary data.</text>
</comment>
<evidence type="ECO:0000313" key="2">
    <source>
        <dbReference type="Proteomes" id="UP001431783"/>
    </source>
</evidence>
<sequence>MVSSQIISSSVSLHVSGVPWGYNVIMVFHLLSVRLDKCPTHCQLSDMILWITSVTWVFCRIHSSLFRPPLVMPSIMRSIDLHLELSCDFGPDCPGFTTVCHQW</sequence>
<proteinExistence type="predicted"/>
<keyword evidence="2" id="KW-1185">Reference proteome</keyword>
<protein>
    <submittedName>
        <fullName evidence="1">Uncharacterized protein</fullName>
    </submittedName>
</protein>
<evidence type="ECO:0000313" key="1">
    <source>
        <dbReference type="EMBL" id="KAK9870362.1"/>
    </source>
</evidence>
<gene>
    <name evidence="1" type="ORF">WA026_007930</name>
</gene>